<dbReference type="SUPFAM" id="SSF53474">
    <property type="entry name" value="alpha/beta-Hydrolases"/>
    <property type="match status" value="1"/>
</dbReference>
<dbReference type="Proteomes" id="UP000504606">
    <property type="component" value="Unplaced"/>
</dbReference>
<dbReference type="GO" id="GO:0016042">
    <property type="term" value="P:lipid catabolic process"/>
    <property type="evidence" value="ECO:0007669"/>
    <property type="project" value="TreeGrafter"/>
</dbReference>
<reference evidence="7" key="1">
    <citation type="submission" date="2025-08" db="UniProtKB">
        <authorList>
            <consortium name="RefSeq"/>
        </authorList>
    </citation>
    <scope>IDENTIFICATION</scope>
    <source>
        <tissue evidence="7">Whole organism</tissue>
    </source>
</reference>
<dbReference type="GO" id="GO:0016298">
    <property type="term" value="F:lipase activity"/>
    <property type="evidence" value="ECO:0007669"/>
    <property type="project" value="InterPro"/>
</dbReference>
<sequence length="383" mass="40978">MLYAKRRSCIPTTMKTQVMLGLVLVHLTSGNVLLPEFAYLQSEIDEWLKLGKPTELAFHGSDISSLIDVPRGSQLLDPGLRATDYEGNVFFYFFNRDNPNGTLVSNNAQALSLAGFDGSRSTKIVIHGYETNITGEIFTAMVPVAHYTEAYVKKVYISALLHDSDCNVLGVDWGRLCPAPNYVEARAHVSGVAKLVAELLDTLLSDGLLRHKDVHIIGHSLGAHVAGTVGKNVKTGILQRITGLDPAMPLFLVLKGDRLGRGDAVVVDVVHTCAGLAGLEDAIGDIDFYPNGGRHPQPGCGLLDPGCSHQRCIKLLAESAWEESAFQAHHCQGLADASSGTCGTTGATAHMSINLQYTVGGPYYLQTAASSPFAVEAHQAAVN</sequence>
<evidence type="ECO:0000313" key="7">
    <source>
        <dbReference type="RefSeq" id="XP_026291804.1"/>
    </source>
</evidence>
<dbReference type="InterPro" id="IPR013818">
    <property type="entry name" value="Lipase"/>
</dbReference>
<evidence type="ECO:0000313" key="6">
    <source>
        <dbReference type="Proteomes" id="UP000504606"/>
    </source>
</evidence>
<comment type="subcellular location">
    <subcellularLocation>
        <location evidence="1">Secreted</location>
    </subcellularLocation>
</comment>
<evidence type="ECO:0000256" key="1">
    <source>
        <dbReference type="ARBA" id="ARBA00004613"/>
    </source>
</evidence>
<dbReference type="PANTHER" id="PTHR11610">
    <property type="entry name" value="LIPASE"/>
    <property type="match status" value="1"/>
</dbReference>
<dbReference type="InterPro" id="IPR029058">
    <property type="entry name" value="AB_hydrolase_fold"/>
</dbReference>
<comment type="similarity">
    <text evidence="2 4">Belongs to the AB hydrolase superfamily. Lipase family.</text>
</comment>
<gene>
    <name evidence="7" type="primary">LOC113216267</name>
</gene>
<organism evidence="6 7">
    <name type="scientific">Frankliniella occidentalis</name>
    <name type="common">Western flower thrips</name>
    <name type="synonym">Euthrips occidentalis</name>
    <dbReference type="NCBI Taxonomy" id="133901"/>
    <lineage>
        <taxon>Eukaryota</taxon>
        <taxon>Metazoa</taxon>
        <taxon>Ecdysozoa</taxon>
        <taxon>Arthropoda</taxon>
        <taxon>Hexapoda</taxon>
        <taxon>Insecta</taxon>
        <taxon>Pterygota</taxon>
        <taxon>Neoptera</taxon>
        <taxon>Paraneoptera</taxon>
        <taxon>Thysanoptera</taxon>
        <taxon>Terebrantia</taxon>
        <taxon>Thripoidea</taxon>
        <taxon>Thripidae</taxon>
        <taxon>Frankliniella</taxon>
    </lineage>
</organism>
<dbReference type="GO" id="GO:0005615">
    <property type="term" value="C:extracellular space"/>
    <property type="evidence" value="ECO:0007669"/>
    <property type="project" value="TreeGrafter"/>
</dbReference>
<evidence type="ECO:0000256" key="3">
    <source>
        <dbReference type="ARBA" id="ARBA00022525"/>
    </source>
</evidence>
<protein>
    <submittedName>
        <fullName evidence="7">Lipase member H-like isoform X1</fullName>
    </submittedName>
</protein>
<dbReference type="GeneID" id="113216267"/>
<dbReference type="Pfam" id="PF00151">
    <property type="entry name" value="Lipase"/>
    <property type="match status" value="1"/>
</dbReference>
<evidence type="ECO:0000259" key="5">
    <source>
        <dbReference type="Pfam" id="PF00151"/>
    </source>
</evidence>
<keyword evidence="3" id="KW-0964">Secreted</keyword>
<dbReference type="AlphaFoldDB" id="A0A6J1TE74"/>
<feature type="domain" description="Lipase" evidence="5">
    <location>
        <begin position="89"/>
        <end position="373"/>
    </location>
</feature>
<dbReference type="GO" id="GO:0017171">
    <property type="term" value="F:serine hydrolase activity"/>
    <property type="evidence" value="ECO:0007669"/>
    <property type="project" value="TreeGrafter"/>
</dbReference>
<proteinExistence type="inferred from homology"/>
<dbReference type="RefSeq" id="XP_026291804.1">
    <property type="nucleotide sequence ID" value="XM_026436019.2"/>
</dbReference>
<accession>A0A6J1TE74</accession>
<dbReference type="PANTHER" id="PTHR11610:SF173">
    <property type="entry name" value="LIPASE DOMAIN-CONTAINING PROTEIN-RELATED"/>
    <property type="match status" value="1"/>
</dbReference>
<evidence type="ECO:0000256" key="4">
    <source>
        <dbReference type="RuleBase" id="RU004262"/>
    </source>
</evidence>
<dbReference type="Gene3D" id="3.40.50.1820">
    <property type="entry name" value="alpha/beta hydrolase"/>
    <property type="match status" value="1"/>
</dbReference>
<name>A0A6J1TE74_FRAOC</name>
<keyword evidence="6" id="KW-1185">Reference proteome</keyword>
<evidence type="ECO:0000256" key="2">
    <source>
        <dbReference type="ARBA" id="ARBA00010701"/>
    </source>
</evidence>
<dbReference type="OrthoDB" id="199913at2759"/>
<dbReference type="KEGG" id="foc:113216267"/>
<dbReference type="InterPro" id="IPR000734">
    <property type="entry name" value="TAG_lipase"/>
</dbReference>